<feature type="region of interest" description="Disordered" evidence="1">
    <location>
        <begin position="1"/>
        <end position="30"/>
    </location>
</feature>
<feature type="compositionally biased region" description="Polar residues" evidence="1">
    <location>
        <begin position="103"/>
        <end position="113"/>
    </location>
</feature>
<name>A0A0C3CKV3_HEBCY</name>
<evidence type="ECO:0000313" key="3">
    <source>
        <dbReference type="Proteomes" id="UP000053424"/>
    </source>
</evidence>
<reference evidence="2 3" key="1">
    <citation type="submission" date="2014-04" db="EMBL/GenBank/DDBJ databases">
        <authorList>
            <consortium name="DOE Joint Genome Institute"/>
            <person name="Kuo A."/>
            <person name="Gay G."/>
            <person name="Dore J."/>
            <person name="Kohler A."/>
            <person name="Nagy L.G."/>
            <person name="Floudas D."/>
            <person name="Copeland A."/>
            <person name="Barry K.W."/>
            <person name="Cichocki N."/>
            <person name="Veneault-Fourrey C."/>
            <person name="LaButti K."/>
            <person name="Lindquist E.A."/>
            <person name="Lipzen A."/>
            <person name="Lundell T."/>
            <person name="Morin E."/>
            <person name="Murat C."/>
            <person name="Sun H."/>
            <person name="Tunlid A."/>
            <person name="Henrissat B."/>
            <person name="Grigoriev I.V."/>
            <person name="Hibbett D.S."/>
            <person name="Martin F."/>
            <person name="Nordberg H.P."/>
            <person name="Cantor M.N."/>
            <person name="Hua S.X."/>
        </authorList>
    </citation>
    <scope>NUCLEOTIDE SEQUENCE [LARGE SCALE GENOMIC DNA]</scope>
    <source>
        <strain evidence="3">h7</strain>
    </source>
</reference>
<dbReference type="Proteomes" id="UP000053424">
    <property type="component" value="Unassembled WGS sequence"/>
</dbReference>
<feature type="compositionally biased region" description="Basic and acidic residues" evidence="1">
    <location>
        <begin position="85"/>
        <end position="101"/>
    </location>
</feature>
<proteinExistence type="predicted"/>
<protein>
    <submittedName>
        <fullName evidence="2">Uncharacterized protein</fullName>
    </submittedName>
</protein>
<feature type="compositionally biased region" description="Acidic residues" evidence="1">
    <location>
        <begin position="70"/>
        <end position="84"/>
    </location>
</feature>
<evidence type="ECO:0000313" key="2">
    <source>
        <dbReference type="EMBL" id="KIM44421.1"/>
    </source>
</evidence>
<evidence type="ECO:0000256" key="1">
    <source>
        <dbReference type="SAM" id="MobiDB-lite"/>
    </source>
</evidence>
<sequence length="113" mass="13403">MNKLSAEKRREFNLPRKREEFQRKREERIREEERARIVEERDRIAMEKRRKAEAARFAAAESKKQNISRDEDDETVLDSEEESGHEDKVDNRGLPDKEASVVRKQSTSASSER</sequence>
<accession>A0A0C3CKV3</accession>
<dbReference type="AlphaFoldDB" id="A0A0C3CKV3"/>
<reference evidence="3" key="2">
    <citation type="submission" date="2015-01" db="EMBL/GenBank/DDBJ databases">
        <title>Evolutionary Origins and Diversification of the Mycorrhizal Mutualists.</title>
        <authorList>
            <consortium name="DOE Joint Genome Institute"/>
            <consortium name="Mycorrhizal Genomics Consortium"/>
            <person name="Kohler A."/>
            <person name="Kuo A."/>
            <person name="Nagy L.G."/>
            <person name="Floudas D."/>
            <person name="Copeland A."/>
            <person name="Barry K.W."/>
            <person name="Cichocki N."/>
            <person name="Veneault-Fourrey C."/>
            <person name="LaButti K."/>
            <person name="Lindquist E.A."/>
            <person name="Lipzen A."/>
            <person name="Lundell T."/>
            <person name="Morin E."/>
            <person name="Murat C."/>
            <person name="Riley R."/>
            <person name="Ohm R."/>
            <person name="Sun H."/>
            <person name="Tunlid A."/>
            <person name="Henrissat B."/>
            <person name="Grigoriev I.V."/>
            <person name="Hibbett D.S."/>
            <person name="Martin F."/>
        </authorList>
    </citation>
    <scope>NUCLEOTIDE SEQUENCE [LARGE SCALE GENOMIC DNA]</scope>
    <source>
        <strain evidence="3">h7</strain>
    </source>
</reference>
<keyword evidence="3" id="KW-1185">Reference proteome</keyword>
<dbReference type="EMBL" id="KN831773">
    <property type="protein sequence ID" value="KIM44421.1"/>
    <property type="molecule type" value="Genomic_DNA"/>
</dbReference>
<organism evidence="2 3">
    <name type="scientific">Hebeloma cylindrosporum</name>
    <dbReference type="NCBI Taxonomy" id="76867"/>
    <lineage>
        <taxon>Eukaryota</taxon>
        <taxon>Fungi</taxon>
        <taxon>Dikarya</taxon>
        <taxon>Basidiomycota</taxon>
        <taxon>Agaricomycotina</taxon>
        <taxon>Agaricomycetes</taxon>
        <taxon>Agaricomycetidae</taxon>
        <taxon>Agaricales</taxon>
        <taxon>Agaricineae</taxon>
        <taxon>Hymenogastraceae</taxon>
        <taxon>Hebeloma</taxon>
    </lineage>
</organism>
<dbReference type="HOGENOM" id="CLU_2133810_0_0_1"/>
<feature type="region of interest" description="Disordered" evidence="1">
    <location>
        <begin position="46"/>
        <end position="113"/>
    </location>
</feature>
<gene>
    <name evidence="2" type="ORF">M413DRAFT_24922</name>
</gene>